<organism evidence="2 3">
    <name type="scientific">Cylindrospermopsis raciborskii CENA303</name>
    <dbReference type="NCBI Taxonomy" id="1170769"/>
    <lineage>
        <taxon>Bacteria</taxon>
        <taxon>Bacillati</taxon>
        <taxon>Cyanobacteriota</taxon>
        <taxon>Cyanophyceae</taxon>
        <taxon>Nostocales</taxon>
        <taxon>Aphanizomenonaceae</taxon>
        <taxon>Cylindrospermopsis</taxon>
    </lineage>
</organism>
<accession>A0A1X4GIT7</accession>
<dbReference type="CDD" id="cd05006">
    <property type="entry name" value="SIS_GmhA"/>
    <property type="match status" value="1"/>
</dbReference>
<dbReference type="GO" id="GO:0097367">
    <property type="term" value="F:carbohydrate derivative binding"/>
    <property type="evidence" value="ECO:0007669"/>
    <property type="project" value="InterPro"/>
</dbReference>
<dbReference type="PANTHER" id="PTHR30390">
    <property type="entry name" value="SEDOHEPTULOSE 7-PHOSPHATE ISOMERASE / DNAA INITIATOR-ASSOCIATING FACTOR FOR REPLICATION INITIATION"/>
    <property type="match status" value="1"/>
</dbReference>
<dbReference type="GO" id="GO:1901135">
    <property type="term" value="P:carbohydrate derivative metabolic process"/>
    <property type="evidence" value="ECO:0007669"/>
    <property type="project" value="InterPro"/>
</dbReference>
<name>A0A1X4GIT7_9CYAN</name>
<sequence>MQNYIQNYTDRLKYALEQQAMQVIPQLGEALRNAWLQGRTVYICGNGGSAGNAVHLANDLIYGAGMQAGLGLRVEALAANPAVLTCLANDLGYDQVYAQQLRVKADEGDVLIVLSGSGNSSNVVKALEVGNDLGMITSAILGFSGGRAKELAQIPIHFPVNDMQIAEDLQLIVGHICMQWLCEVLVKDSQVKPVSKARLIA</sequence>
<dbReference type="PROSITE" id="PS51464">
    <property type="entry name" value="SIS"/>
    <property type="match status" value="1"/>
</dbReference>
<dbReference type="GO" id="GO:0016853">
    <property type="term" value="F:isomerase activity"/>
    <property type="evidence" value="ECO:0007669"/>
    <property type="project" value="UniProtKB-KW"/>
</dbReference>
<dbReference type="AlphaFoldDB" id="A0A1X4GIT7"/>
<evidence type="ECO:0000313" key="2">
    <source>
        <dbReference type="EMBL" id="OSO97119.1"/>
    </source>
</evidence>
<dbReference type="Proteomes" id="UP000192997">
    <property type="component" value="Unassembled WGS sequence"/>
</dbReference>
<dbReference type="SUPFAM" id="SSF53697">
    <property type="entry name" value="SIS domain"/>
    <property type="match status" value="1"/>
</dbReference>
<evidence type="ECO:0000259" key="1">
    <source>
        <dbReference type="PROSITE" id="PS51464"/>
    </source>
</evidence>
<evidence type="ECO:0000313" key="3">
    <source>
        <dbReference type="Proteomes" id="UP000192997"/>
    </source>
</evidence>
<dbReference type="RefSeq" id="WP_071249318.1">
    <property type="nucleotide sequence ID" value="NZ_NBYN01000004.1"/>
</dbReference>
<dbReference type="EMBL" id="NBYN01000004">
    <property type="protein sequence ID" value="OSO97119.1"/>
    <property type="molecule type" value="Genomic_DNA"/>
</dbReference>
<dbReference type="InterPro" id="IPR035461">
    <property type="entry name" value="GmhA/DiaA"/>
</dbReference>
<dbReference type="InterPro" id="IPR050099">
    <property type="entry name" value="SIS_GmhA/DiaA_subfam"/>
</dbReference>
<comment type="caution">
    <text evidence="2">The sequence shown here is derived from an EMBL/GenBank/DDBJ whole genome shotgun (WGS) entry which is preliminary data.</text>
</comment>
<reference evidence="3" key="1">
    <citation type="submission" date="2017-04" db="EMBL/GenBank/DDBJ databases">
        <authorList>
            <person name="Abreu V.A."/>
            <person name="Popin R.V."/>
            <person name="Rigonato J."/>
            <person name="Andreote A.P."/>
            <person name="Schaker P.C."/>
            <person name="Hoff-Risseti C."/>
            <person name="Alvarenga D.O."/>
            <person name="Varani A.M."/>
            <person name="Fiore M.F."/>
        </authorList>
    </citation>
    <scope>NUCLEOTIDE SEQUENCE [LARGE SCALE GENOMIC DNA]</scope>
    <source>
        <strain evidence="3">CENA303</strain>
    </source>
</reference>
<dbReference type="InterPro" id="IPR046348">
    <property type="entry name" value="SIS_dom_sf"/>
</dbReference>
<gene>
    <name evidence="2" type="ORF">B7O87_01165</name>
</gene>
<keyword evidence="2" id="KW-0413">Isomerase</keyword>
<dbReference type="Pfam" id="PF13580">
    <property type="entry name" value="SIS_2"/>
    <property type="match status" value="1"/>
</dbReference>
<feature type="domain" description="SIS" evidence="1">
    <location>
        <begin position="27"/>
        <end position="187"/>
    </location>
</feature>
<dbReference type="Gene3D" id="3.40.50.10490">
    <property type="entry name" value="Glucose-6-phosphate isomerase like protein, domain 1"/>
    <property type="match status" value="1"/>
</dbReference>
<proteinExistence type="predicted"/>
<dbReference type="InterPro" id="IPR001347">
    <property type="entry name" value="SIS_dom"/>
</dbReference>
<protein>
    <submittedName>
        <fullName evidence="2">Phosphoheptose isomerase</fullName>
    </submittedName>
</protein>
<dbReference type="PANTHER" id="PTHR30390:SF8">
    <property type="entry name" value="SUGAR ISOMERASE (SIS)"/>
    <property type="match status" value="1"/>
</dbReference>